<dbReference type="KEGG" id="pca:Pcar_0158"/>
<dbReference type="RefSeq" id="WP_011339811.1">
    <property type="nucleotide sequence ID" value="NC_007498.2"/>
</dbReference>
<proteinExistence type="predicted"/>
<dbReference type="OrthoDB" id="9778883at2"/>
<sequence length="589" mass="65232">MQCPNCENLCQVADGDLGGCGQYRRIGNAMVECYPDRYLIACPIVIETMPMLHFHPGGKFLQISTVGCNFDCPGCISTTLVREMDPGSSILQPMAADQVLAKAIESDCSGIAFLMNDPLASLDTFLRVARAARSAGLLVGCATNGSFTEQSLSRLLPYLDFINIGIKGLTDEAYRACGGRSPEPVLRNVRLLHQAEVHVEVACMHRRDNRAELQELARRVAAVSPTIPLQVMRYIPLESADPEWEPTIRESEEVVLDLRRLLRHVYLFNSPGTEQLHSLCPECGAVLLRRDFYGPMGARLLAVDDDGCAHGPASLDLRGQPSTGDFREADFQGGYPFTRALEIVQSMLIALGVRDPAEVVHVWETVLGRQSMRELHHSIQQPSAYLATLDYFGALAGRQERAATLIAYIESRLAMVAQGLADVSHRPRVYYAMGKPLFAIKGQRFENQLVQLAGGYSVNRQLELSGRPGMSIDCESLIGLNPEVMVISAFLSSPVKEFHAECLRLGLDVEAVHNLRIYTPPVPASDFGGPRWVLGLMFLANILHPECFQFDLAWEATTFYREFYDMPFNPDQLNRSFGKPSNTWCWASG</sequence>
<dbReference type="SUPFAM" id="SSF102114">
    <property type="entry name" value="Radical SAM enzymes"/>
    <property type="match status" value="1"/>
</dbReference>
<dbReference type="SFLD" id="SFLDS00029">
    <property type="entry name" value="Radical_SAM"/>
    <property type="match status" value="1"/>
</dbReference>
<comment type="cofactor">
    <cofactor evidence="1">
        <name>[4Fe-4S] cluster</name>
        <dbReference type="ChEBI" id="CHEBI:49883"/>
    </cofactor>
</comment>
<keyword evidence="4" id="KW-0479">Metal-binding</keyword>
<protein>
    <submittedName>
        <fullName evidence="8">Radical SAM domain iron-sulfur cluster-binding oxidoreductase with cobalamin-binding-like domain</fullName>
    </submittedName>
</protein>
<dbReference type="eggNOG" id="COG1180">
    <property type="taxonomic scope" value="Bacteria"/>
</dbReference>
<dbReference type="Gene3D" id="3.20.20.70">
    <property type="entry name" value="Aldolase class I"/>
    <property type="match status" value="1"/>
</dbReference>
<keyword evidence="9" id="KW-1185">Reference proteome</keyword>
<accession>Q3A873</accession>
<evidence type="ECO:0000256" key="3">
    <source>
        <dbReference type="ARBA" id="ARBA00022691"/>
    </source>
</evidence>
<gene>
    <name evidence="8" type="ordered locus">Pcar_0158</name>
</gene>
<keyword evidence="3" id="KW-0949">S-adenosyl-L-methionine</keyword>
<organism evidence="8 9">
    <name type="scientific">Syntrophotalea carbinolica (strain DSM 2380 / NBRC 103641 / GraBd1)</name>
    <name type="common">Pelobacter carbinolicus</name>
    <dbReference type="NCBI Taxonomy" id="338963"/>
    <lineage>
        <taxon>Bacteria</taxon>
        <taxon>Pseudomonadati</taxon>
        <taxon>Thermodesulfobacteriota</taxon>
        <taxon>Desulfuromonadia</taxon>
        <taxon>Desulfuromonadales</taxon>
        <taxon>Syntrophotaleaceae</taxon>
        <taxon>Syntrophotalea</taxon>
    </lineage>
</organism>
<dbReference type="GO" id="GO:0003824">
    <property type="term" value="F:catalytic activity"/>
    <property type="evidence" value="ECO:0007669"/>
    <property type="project" value="InterPro"/>
</dbReference>
<dbReference type="PANTHER" id="PTHR30352:SF5">
    <property type="entry name" value="PYRUVATE FORMATE-LYASE 1-ACTIVATING ENZYME"/>
    <property type="match status" value="1"/>
</dbReference>
<keyword evidence="2" id="KW-0004">4Fe-4S</keyword>
<dbReference type="HOGENOM" id="CLU_462970_0_0_7"/>
<keyword evidence="5" id="KW-0408">Iron</keyword>
<evidence type="ECO:0000256" key="1">
    <source>
        <dbReference type="ARBA" id="ARBA00001966"/>
    </source>
</evidence>
<dbReference type="InterPro" id="IPR027596">
    <property type="entry name" value="AmmeMemoSam_rS"/>
</dbReference>
<dbReference type="PANTHER" id="PTHR30352">
    <property type="entry name" value="PYRUVATE FORMATE-LYASE-ACTIVATING ENZYME"/>
    <property type="match status" value="1"/>
</dbReference>
<dbReference type="InterPro" id="IPR034457">
    <property type="entry name" value="Organic_radical-activating"/>
</dbReference>
<dbReference type="InterPro" id="IPR007197">
    <property type="entry name" value="rSAM"/>
</dbReference>
<dbReference type="STRING" id="338963.Pcar_0158"/>
<dbReference type="SFLD" id="SFLDG01101">
    <property type="entry name" value="Uncharacterised_Radical_SAM_Su"/>
    <property type="match status" value="1"/>
</dbReference>
<dbReference type="SUPFAM" id="SSF53807">
    <property type="entry name" value="Helical backbone' metal receptor"/>
    <property type="match status" value="1"/>
</dbReference>
<dbReference type="AlphaFoldDB" id="Q3A873"/>
<reference evidence="8 9" key="2">
    <citation type="journal article" date="2012" name="BMC Genomics">
        <title>The genome of Pelobacter carbinolicus reveals surprising metabolic capabilities and physiological features.</title>
        <authorList>
            <person name="Aklujkar M."/>
            <person name="Haveman S.A."/>
            <person name="Didonato R.Jr."/>
            <person name="Chertkov O."/>
            <person name="Han C.S."/>
            <person name="Land M.L."/>
            <person name="Brown P."/>
            <person name="Lovley D.R."/>
        </authorList>
    </citation>
    <scope>NUCLEOTIDE SEQUENCE [LARGE SCALE GENOMIC DNA]</scope>
    <source>
        <strain evidence="9">DSM 2380 / NBRC 103641 / GraBd1</strain>
    </source>
</reference>
<name>Q3A873_SYNC1</name>
<dbReference type="Gene3D" id="3.40.50.1980">
    <property type="entry name" value="Nitrogenase molybdenum iron protein domain"/>
    <property type="match status" value="1"/>
</dbReference>
<evidence type="ECO:0000259" key="7">
    <source>
        <dbReference type="PROSITE" id="PS51918"/>
    </source>
</evidence>
<dbReference type="EMBL" id="CP000142">
    <property type="protein sequence ID" value="ABA87419.1"/>
    <property type="molecule type" value="Genomic_DNA"/>
</dbReference>
<dbReference type="eggNOG" id="COG0614">
    <property type="taxonomic scope" value="Bacteria"/>
</dbReference>
<dbReference type="InterPro" id="IPR058240">
    <property type="entry name" value="rSAM_sf"/>
</dbReference>
<dbReference type="Pfam" id="PF04055">
    <property type="entry name" value="Radical_SAM"/>
    <property type="match status" value="1"/>
</dbReference>
<reference evidence="9" key="1">
    <citation type="submission" date="2005-10" db="EMBL/GenBank/DDBJ databases">
        <title>Complete sequence of Pelobacter carbinolicus DSM 2380.</title>
        <authorList>
            <person name="Copeland A."/>
            <person name="Lucas S."/>
            <person name="Lapidus A."/>
            <person name="Barry K."/>
            <person name="Detter J.C."/>
            <person name="Glavina T."/>
            <person name="Hammon N."/>
            <person name="Israni S."/>
            <person name="Pitluck S."/>
            <person name="Chertkov O."/>
            <person name="Schmutz J."/>
            <person name="Larimer F."/>
            <person name="Land M."/>
            <person name="Kyrpides N."/>
            <person name="Ivanova N."/>
            <person name="Richardson P."/>
        </authorList>
    </citation>
    <scope>NUCLEOTIDE SEQUENCE [LARGE SCALE GENOMIC DNA]</scope>
    <source>
        <strain evidence="9">DSM 2380 / NBRC 103641 / GraBd1</strain>
    </source>
</reference>
<dbReference type="Gene3D" id="1.20.58.2180">
    <property type="match status" value="1"/>
</dbReference>
<dbReference type="CDD" id="cd01335">
    <property type="entry name" value="Radical_SAM"/>
    <property type="match status" value="1"/>
</dbReference>
<evidence type="ECO:0000313" key="8">
    <source>
        <dbReference type="EMBL" id="ABA87419.1"/>
    </source>
</evidence>
<evidence type="ECO:0000256" key="4">
    <source>
        <dbReference type="ARBA" id="ARBA00022723"/>
    </source>
</evidence>
<feature type="domain" description="Radical SAM core" evidence="7">
    <location>
        <begin position="53"/>
        <end position="271"/>
    </location>
</feature>
<dbReference type="GO" id="GO:0051539">
    <property type="term" value="F:4 iron, 4 sulfur cluster binding"/>
    <property type="evidence" value="ECO:0007669"/>
    <property type="project" value="UniProtKB-KW"/>
</dbReference>
<dbReference type="InterPro" id="IPR013785">
    <property type="entry name" value="Aldolase_TIM"/>
</dbReference>
<evidence type="ECO:0000256" key="2">
    <source>
        <dbReference type="ARBA" id="ARBA00022485"/>
    </source>
</evidence>
<evidence type="ECO:0000313" key="9">
    <source>
        <dbReference type="Proteomes" id="UP000002534"/>
    </source>
</evidence>
<evidence type="ECO:0000256" key="5">
    <source>
        <dbReference type="ARBA" id="ARBA00023004"/>
    </source>
</evidence>
<dbReference type="GO" id="GO:0046872">
    <property type="term" value="F:metal ion binding"/>
    <property type="evidence" value="ECO:0007669"/>
    <property type="project" value="UniProtKB-KW"/>
</dbReference>
<evidence type="ECO:0000256" key="6">
    <source>
        <dbReference type="ARBA" id="ARBA00023014"/>
    </source>
</evidence>
<keyword evidence="6" id="KW-0411">Iron-sulfur</keyword>
<dbReference type="PROSITE" id="PS51918">
    <property type="entry name" value="RADICAL_SAM"/>
    <property type="match status" value="1"/>
</dbReference>
<dbReference type="Proteomes" id="UP000002534">
    <property type="component" value="Chromosome"/>
</dbReference>